<dbReference type="GO" id="GO:0005789">
    <property type="term" value="C:endoplasmic reticulum membrane"/>
    <property type="evidence" value="ECO:0007669"/>
    <property type="project" value="UniProtKB-SubCell"/>
</dbReference>
<keyword evidence="2 13" id="KW-0812">Transmembrane</keyword>
<feature type="compositionally biased region" description="Polar residues" evidence="12">
    <location>
        <begin position="141"/>
        <end position="157"/>
    </location>
</feature>
<feature type="region of interest" description="Disordered" evidence="12">
    <location>
        <begin position="139"/>
        <end position="232"/>
    </location>
</feature>
<dbReference type="PANTHER" id="PTHR12953:SF0">
    <property type="entry name" value="SUN DOMAIN-CONTAINING OSSIFICATION FACTOR"/>
    <property type="match status" value="1"/>
</dbReference>
<dbReference type="GO" id="GO:0034975">
    <property type="term" value="P:protein folding in endoplasmic reticulum"/>
    <property type="evidence" value="ECO:0007669"/>
    <property type="project" value="TreeGrafter"/>
</dbReference>
<feature type="domain" description="SUN" evidence="15">
    <location>
        <begin position="253"/>
        <end position="373"/>
    </location>
</feature>
<feature type="compositionally biased region" description="Basic and acidic residues" evidence="12">
    <location>
        <begin position="164"/>
        <end position="196"/>
    </location>
</feature>
<evidence type="ECO:0000256" key="11">
    <source>
        <dbReference type="SAM" id="Coils"/>
    </source>
</evidence>
<comment type="subcellular location">
    <subcellularLocation>
        <location evidence="8">Endomembrane system</location>
        <topology evidence="8">Single-pass type I membrane protein</topology>
    </subcellularLocation>
    <subcellularLocation>
        <location evidence="1">Endoplasmic reticulum membrane</location>
        <topology evidence="1">Single-pass membrane protein</topology>
    </subcellularLocation>
</comment>
<evidence type="ECO:0000256" key="3">
    <source>
        <dbReference type="ARBA" id="ARBA00022729"/>
    </source>
</evidence>
<evidence type="ECO:0000313" key="17">
    <source>
        <dbReference type="Proteomes" id="UP001154078"/>
    </source>
</evidence>
<keyword evidence="11" id="KW-0175">Coiled coil</keyword>
<evidence type="ECO:0000256" key="2">
    <source>
        <dbReference type="ARBA" id="ARBA00022692"/>
    </source>
</evidence>
<dbReference type="EMBL" id="OV121136">
    <property type="protein sequence ID" value="CAH0557066.1"/>
    <property type="molecule type" value="Genomic_DNA"/>
</dbReference>
<keyword evidence="3 14" id="KW-0732">Signal</keyword>
<keyword evidence="17" id="KW-1185">Reference proteome</keyword>
<feature type="region of interest" description="Disordered" evidence="12">
    <location>
        <begin position="384"/>
        <end position="409"/>
    </location>
</feature>
<feature type="signal peptide" evidence="14">
    <location>
        <begin position="1"/>
        <end position="31"/>
    </location>
</feature>
<feature type="region of interest" description="Disordered" evidence="12">
    <location>
        <begin position="647"/>
        <end position="673"/>
    </location>
</feature>
<proteinExistence type="inferred from homology"/>
<feature type="compositionally biased region" description="Polar residues" evidence="12">
    <location>
        <begin position="647"/>
        <end position="659"/>
    </location>
</feature>
<dbReference type="Proteomes" id="UP001154078">
    <property type="component" value="Chromosome 5"/>
</dbReference>
<evidence type="ECO:0000256" key="9">
    <source>
        <dbReference type="ARBA" id="ARBA00061226"/>
    </source>
</evidence>
<evidence type="ECO:0000256" key="5">
    <source>
        <dbReference type="ARBA" id="ARBA00022989"/>
    </source>
</evidence>
<evidence type="ECO:0000256" key="4">
    <source>
        <dbReference type="ARBA" id="ARBA00022824"/>
    </source>
</evidence>
<evidence type="ECO:0000256" key="6">
    <source>
        <dbReference type="ARBA" id="ARBA00023136"/>
    </source>
</evidence>
<evidence type="ECO:0000313" key="16">
    <source>
        <dbReference type="EMBL" id="CAH0557066.1"/>
    </source>
</evidence>
<keyword evidence="6 13" id="KW-0472">Membrane</keyword>
<evidence type="ECO:0000256" key="7">
    <source>
        <dbReference type="ARBA" id="ARBA00023180"/>
    </source>
</evidence>
<keyword evidence="7" id="KW-0325">Glycoprotein</keyword>
<dbReference type="OrthoDB" id="266334at2759"/>
<feature type="transmembrane region" description="Helical" evidence="13">
    <location>
        <begin position="811"/>
        <end position="832"/>
    </location>
</feature>
<dbReference type="SUPFAM" id="SSF49785">
    <property type="entry name" value="Galactose-binding domain-like"/>
    <property type="match status" value="1"/>
</dbReference>
<name>A0A9P0B747_BRAAE</name>
<dbReference type="AlphaFoldDB" id="A0A9P0B747"/>
<feature type="compositionally biased region" description="Low complexity" evidence="12">
    <location>
        <begin position="660"/>
        <end position="673"/>
    </location>
</feature>
<gene>
    <name evidence="16" type="ORF">MELIAE_LOCUS7860</name>
</gene>
<comment type="subunit">
    <text evidence="10">Interacts with EMP65.</text>
</comment>
<dbReference type="InterPro" id="IPR045120">
    <property type="entry name" value="Suco/Slp1-like"/>
</dbReference>
<dbReference type="Pfam" id="PF07738">
    <property type="entry name" value="Sad1_UNC"/>
    <property type="match status" value="1"/>
</dbReference>
<dbReference type="FunFam" id="2.60.120.260:FF:000099">
    <property type="entry name" value="Uncharacterized protein, isoform C"/>
    <property type="match status" value="1"/>
</dbReference>
<keyword evidence="4" id="KW-0256">Endoplasmic reticulum</keyword>
<feature type="compositionally biased region" description="Basic and acidic residues" evidence="12">
    <location>
        <begin position="204"/>
        <end position="215"/>
    </location>
</feature>
<dbReference type="InterPro" id="IPR008979">
    <property type="entry name" value="Galactose-bd-like_sf"/>
</dbReference>
<feature type="compositionally biased region" description="Low complexity" evidence="12">
    <location>
        <begin position="713"/>
        <end position="725"/>
    </location>
</feature>
<evidence type="ECO:0000256" key="10">
    <source>
        <dbReference type="ARBA" id="ARBA00064635"/>
    </source>
</evidence>
<evidence type="ECO:0000256" key="14">
    <source>
        <dbReference type="SAM" id="SignalP"/>
    </source>
</evidence>
<evidence type="ECO:0000256" key="12">
    <source>
        <dbReference type="SAM" id="MobiDB-lite"/>
    </source>
</evidence>
<reference evidence="16" key="1">
    <citation type="submission" date="2021-12" db="EMBL/GenBank/DDBJ databases">
        <authorList>
            <person name="King R."/>
        </authorList>
    </citation>
    <scope>NUCLEOTIDE SEQUENCE</scope>
</reference>
<evidence type="ECO:0000259" key="15">
    <source>
        <dbReference type="Pfam" id="PF07738"/>
    </source>
</evidence>
<keyword evidence="5 13" id="KW-1133">Transmembrane helix</keyword>
<evidence type="ECO:0000256" key="13">
    <source>
        <dbReference type="SAM" id="Phobius"/>
    </source>
</evidence>
<feature type="chain" id="PRO_5040212358" description="SUN domain-containing protein" evidence="14">
    <location>
        <begin position="32"/>
        <end position="1038"/>
    </location>
</feature>
<evidence type="ECO:0000256" key="8">
    <source>
        <dbReference type="ARBA" id="ARBA00046288"/>
    </source>
</evidence>
<comment type="similarity">
    <text evidence="9">Belongs to the SLP1 family.</text>
</comment>
<dbReference type="Gene3D" id="2.60.120.260">
    <property type="entry name" value="Galactose-binding domain-like"/>
    <property type="match status" value="1"/>
</dbReference>
<dbReference type="InterPro" id="IPR012919">
    <property type="entry name" value="SUN_dom"/>
</dbReference>
<accession>A0A9P0B747</accession>
<protein>
    <recommendedName>
        <fullName evidence="15">SUN domain-containing protein</fullName>
    </recommendedName>
</protein>
<feature type="region of interest" description="Disordered" evidence="12">
    <location>
        <begin position="857"/>
        <end position="902"/>
    </location>
</feature>
<feature type="compositionally biased region" description="Acidic residues" evidence="12">
    <location>
        <begin position="391"/>
        <end position="400"/>
    </location>
</feature>
<sequence>MKIRGLCPSFVILLFLTLSCNICSSLIGVNAEDGEILQTASAVVPIPENVSINETSDKEINLSTDTKVNSEVLEPSADAGTNFDEKLNENLDNLNTQVFTEIVSQNSGIANEILTNGAPVVLTLSDPATAELQQRAEIPNVASQNEAAPPKNSSQDVLETAPSEENRSEPADKNVEQTETLKDESPKNTTEKKNEEIPSFSEWAQKRIEEAEKEQVNSSVQGQNANGKPGSGAKLRWKNYASLDCGAKVIASNPEAISPWAVLSPSRDEYKLNTCTSRIWFVVELCEAIQAKKINLANYELFSSSPKDFTVSVSDRFPTRDWSSAGHFQAKDERDIQSFDLDPQMFGKYIKVEVKSHYGSEHFCPISLFRVYGINVFEVLQKEDPAHENPPDDDDDDDELDAAKGDSPKNLFSSATDAVISMVKKAAEVLGNKGKNQTDLKNPTLTYTPLINTCTSPSHLVVCNNCSDILFGQIYELLSCKNTQINNLIGIPFIRKVLVNSQTCLPYGFDFRNKSAHQSINTCTDCVNSFFPAKFLGAMCNTVAVLENKVVLNISQQYPNITQNVTTEEKIVNIITSEPHVRKQETLEVQAEENVEVEVIKPTDPLILDKTDNKIASISIDVPTAEIKPTKALTSDVDMEHVNTDSSTMTVQENAVTPSETATQPTAEKAAEAANEPAIEQQAIEVEGIEGIDEHIDHLLNDLTGENNQNSVAAPQSAPAGQPGQKESVFLRLSNRIKALERNVSLSSQYLEELSRRYKKQVEEMHKLLEKTIYTLNEESRIKDERNKQLEESLKQLSAAVEVLVSDRNSWMSTFLWLVFVFAVTFAVFTLCQRSARSAADANETVTVHRRKSIDVVTHSTPIKKRRPSDQALKICRSSSANENDRRYSKEKKRKRKSKVVLKRSNSINTLSEEGKESDWVEGQNQHLEDVPFALDEMEHSTLEDLPVPIPVDLPKIDVPDFVRTATNVRLNRCSSQNSPVIFDNGKVKEITKKSISLDESNNKQLLFALNGNGTGSSAEDTPKKERKGFKKLFKRVF</sequence>
<feature type="compositionally biased region" description="Basic residues" evidence="12">
    <location>
        <begin position="889"/>
        <end position="902"/>
    </location>
</feature>
<feature type="compositionally biased region" description="Polar residues" evidence="12">
    <location>
        <begin position="216"/>
        <end position="226"/>
    </location>
</feature>
<feature type="coiled-coil region" evidence="11">
    <location>
        <begin position="737"/>
        <end position="807"/>
    </location>
</feature>
<evidence type="ECO:0000256" key="1">
    <source>
        <dbReference type="ARBA" id="ARBA00004389"/>
    </source>
</evidence>
<feature type="region of interest" description="Disordered" evidence="12">
    <location>
        <begin position="705"/>
        <end position="725"/>
    </location>
</feature>
<organism evidence="16 17">
    <name type="scientific">Brassicogethes aeneus</name>
    <name type="common">Rape pollen beetle</name>
    <name type="synonym">Meligethes aeneus</name>
    <dbReference type="NCBI Taxonomy" id="1431903"/>
    <lineage>
        <taxon>Eukaryota</taxon>
        <taxon>Metazoa</taxon>
        <taxon>Ecdysozoa</taxon>
        <taxon>Arthropoda</taxon>
        <taxon>Hexapoda</taxon>
        <taxon>Insecta</taxon>
        <taxon>Pterygota</taxon>
        <taxon>Neoptera</taxon>
        <taxon>Endopterygota</taxon>
        <taxon>Coleoptera</taxon>
        <taxon>Polyphaga</taxon>
        <taxon>Cucujiformia</taxon>
        <taxon>Nitidulidae</taxon>
        <taxon>Meligethinae</taxon>
        <taxon>Brassicogethes</taxon>
    </lineage>
</organism>
<dbReference type="PANTHER" id="PTHR12953">
    <property type="entry name" value="MEMBRANE PROTEIN CH1 RELATED"/>
    <property type="match status" value="1"/>
</dbReference>